<dbReference type="Proteomes" id="UP001180020">
    <property type="component" value="Unassembled WGS sequence"/>
</dbReference>
<dbReference type="PANTHER" id="PTHR33624">
    <property type="entry name" value="SIGMA FACTOR BINDING PROTEIN 1, CHLOROPLASTIC"/>
    <property type="match status" value="1"/>
</dbReference>
<proteinExistence type="predicted"/>
<organism evidence="3 4">
    <name type="scientific">Acorus calamus</name>
    <name type="common">Sweet flag</name>
    <dbReference type="NCBI Taxonomy" id="4465"/>
    <lineage>
        <taxon>Eukaryota</taxon>
        <taxon>Viridiplantae</taxon>
        <taxon>Streptophyta</taxon>
        <taxon>Embryophyta</taxon>
        <taxon>Tracheophyta</taxon>
        <taxon>Spermatophyta</taxon>
        <taxon>Magnoliopsida</taxon>
        <taxon>Liliopsida</taxon>
        <taxon>Acoraceae</taxon>
        <taxon>Acorus</taxon>
    </lineage>
</organism>
<evidence type="ECO:0000313" key="3">
    <source>
        <dbReference type="EMBL" id="KAK1319345.1"/>
    </source>
</evidence>
<evidence type="ECO:0000256" key="1">
    <source>
        <dbReference type="SAM" id="MobiDB-lite"/>
    </source>
</evidence>
<reference evidence="3" key="2">
    <citation type="submission" date="2023-06" db="EMBL/GenBank/DDBJ databases">
        <authorList>
            <person name="Ma L."/>
            <person name="Liu K.-W."/>
            <person name="Li Z."/>
            <person name="Hsiao Y.-Y."/>
            <person name="Qi Y."/>
            <person name="Fu T."/>
            <person name="Tang G."/>
            <person name="Zhang D."/>
            <person name="Sun W.-H."/>
            <person name="Liu D.-K."/>
            <person name="Li Y."/>
            <person name="Chen G.-Z."/>
            <person name="Liu X.-D."/>
            <person name="Liao X.-Y."/>
            <person name="Jiang Y.-T."/>
            <person name="Yu X."/>
            <person name="Hao Y."/>
            <person name="Huang J."/>
            <person name="Zhao X.-W."/>
            <person name="Ke S."/>
            <person name="Chen Y.-Y."/>
            <person name="Wu W.-L."/>
            <person name="Hsu J.-L."/>
            <person name="Lin Y.-F."/>
            <person name="Huang M.-D."/>
            <person name="Li C.-Y."/>
            <person name="Huang L."/>
            <person name="Wang Z.-W."/>
            <person name="Zhao X."/>
            <person name="Zhong W.-Y."/>
            <person name="Peng D.-H."/>
            <person name="Ahmad S."/>
            <person name="Lan S."/>
            <person name="Zhang J.-S."/>
            <person name="Tsai W.-C."/>
            <person name="Van De Peer Y."/>
            <person name="Liu Z.-J."/>
        </authorList>
    </citation>
    <scope>NUCLEOTIDE SEQUENCE</scope>
    <source>
        <strain evidence="3">CP</strain>
        <tissue evidence="3">Leaves</tissue>
    </source>
</reference>
<gene>
    <name evidence="3" type="ORF">QJS10_CPB04g00499</name>
</gene>
<reference evidence="3" key="1">
    <citation type="journal article" date="2023" name="Nat. Commun.">
        <title>Diploid and tetraploid genomes of Acorus and the evolution of monocots.</title>
        <authorList>
            <person name="Ma L."/>
            <person name="Liu K.W."/>
            <person name="Li Z."/>
            <person name="Hsiao Y.Y."/>
            <person name="Qi Y."/>
            <person name="Fu T."/>
            <person name="Tang G.D."/>
            <person name="Zhang D."/>
            <person name="Sun W.H."/>
            <person name="Liu D.K."/>
            <person name="Li Y."/>
            <person name="Chen G.Z."/>
            <person name="Liu X.D."/>
            <person name="Liao X.Y."/>
            <person name="Jiang Y.T."/>
            <person name="Yu X."/>
            <person name="Hao Y."/>
            <person name="Huang J."/>
            <person name="Zhao X.W."/>
            <person name="Ke S."/>
            <person name="Chen Y.Y."/>
            <person name="Wu W.L."/>
            <person name="Hsu J.L."/>
            <person name="Lin Y.F."/>
            <person name="Huang M.D."/>
            <person name="Li C.Y."/>
            <person name="Huang L."/>
            <person name="Wang Z.W."/>
            <person name="Zhao X."/>
            <person name="Zhong W.Y."/>
            <person name="Peng D.H."/>
            <person name="Ahmad S."/>
            <person name="Lan S."/>
            <person name="Zhang J.S."/>
            <person name="Tsai W.C."/>
            <person name="Van de Peer Y."/>
            <person name="Liu Z.J."/>
        </authorList>
    </citation>
    <scope>NUCLEOTIDE SEQUENCE</scope>
    <source>
        <strain evidence="3">CP</strain>
    </source>
</reference>
<evidence type="ECO:0000313" key="4">
    <source>
        <dbReference type="Proteomes" id="UP001180020"/>
    </source>
</evidence>
<name>A0AAV9F0X2_ACOCL</name>
<evidence type="ECO:0000259" key="2">
    <source>
        <dbReference type="Pfam" id="PF05678"/>
    </source>
</evidence>
<feature type="region of interest" description="Disordered" evidence="1">
    <location>
        <begin position="49"/>
        <end position="100"/>
    </location>
</feature>
<dbReference type="PANTHER" id="PTHR33624:SF2">
    <property type="entry name" value="SIGMA FACTOR BINDING PROTEIN 1, CHLOROPLASTIC"/>
    <property type="match status" value="1"/>
</dbReference>
<dbReference type="InterPro" id="IPR008889">
    <property type="entry name" value="VQ"/>
</dbReference>
<dbReference type="AlphaFoldDB" id="A0AAV9F0X2"/>
<dbReference type="Pfam" id="PF05678">
    <property type="entry name" value="VQ"/>
    <property type="match status" value="1"/>
</dbReference>
<feature type="domain" description="VQ" evidence="2">
    <location>
        <begin position="30"/>
        <end position="56"/>
    </location>
</feature>
<keyword evidence="4" id="KW-1185">Reference proteome</keyword>
<feature type="region of interest" description="Disordered" evidence="1">
    <location>
        <begin position="1"/>
        <end position="26"/>
    </location>
</feature>
<dbReference type="EMBL" id="JAUJYO010000004">
    <property type="protein sequence ID" value="KAK1319345.1"/>
    <property type="molecule type" value="Genomic_DNA"/>
</dbReference>
<protein>
    <recommendedName>
        <fullName evidence="2">VQ domain-containing protein</fullName>
    </recommendedName>
</protein>
<accession>A0AAV9F0X2</accession>
<feature type="compositionally biased region" description="Polar residues" evidence="1">
    <location>
        <begin position="1"/>
        <end position="10"/>
    </location>
</feature>
<dbReference type="InterPro" id="IPR039335">
    <property type="entry name" value="SIB1/2"/>
</dbReference>
<comment type="caution">
    <text evidence="3">The sequence shown here is derived from an EMBL/GenBank/DDBJ whole genome shotgun (WGS) entry which is preliminary data.</text>
</comment>
<sequence length="143" mass="16362">MDKVSVNSKIRSPKQQPTKAKKKPIKVVYISNPMRVETSPSEFRSLVQELTGQDSDVSRFETNKQVSTPSSEEEPPQQQQQQPIVLVDDDEGTSSSSMTTDLLRKNIEEVAFDFDLFDGSFTSQMLERLGYDHHQQQQQKQQQ</sequence>